<dbReference type="SUPFAM" id="SSF52540">
    <property type="entry name" value="P-loop containing nucleoside triphosphate hydrolases"/>
    <property type="match status" value="1"/>
</dbReference>
<dbReference type="OrthoDB" id="69313at2"/>
<reference evidence="2 3" key="1">
    <citation type="submission" date="2016-10" db="EMBL/GenBank/DDBJ databases">
        <authorList>
            <person name="de Groot N.N."/>
        </authorList>
    </citation>
    <scope>NUCLEOTIDE SEQUENCE [LARGE SCALE GENOMIC DNA]</scope>
    <source>
        <strain evidence="2 3">DSM 12130</strain>
    </source>
</reference>
<evidence type="ECO:0000259" key="1">
    <source>
        <dbReference type="Pfam" id="PF01656"/>
    </source>
</evidence>
<dbReference type="EMBL" id="FNJI01000052">
    <property type="protein sequence ID" value="SDP78768.1"/>
    <property type="molecule type" value="Genomic_DNA"/>
</dbReference>
<evidence type="ECO:0000313" key="2">
    <source>
        <dbReference type="EMBL" id="SDP78768.1"/>
    </source>
</evidence>
<organism evidence="2 3">
    <name type="scientific">Desulforhopalus singaporensis</name>
    <dbReference type="NCBI Taxonomy" id="91360"/>
    <lineage>
        <taxon>Bacteria</taxon>
        <taxon>Pseudomonadati</taxon>
        <taxon>Thermodesulfobacteriota</taxon>
        <taxon>Desulfobulbia</taxon>
        <taxon>Desulfobulbales</taxon>
        <taxon>Desulfocapsaceae</taxon>
        <taxon>Desulforhopalus</taxon>
    </lineage>
</organism>
<evidence type="ECO:0000313" key="3">
    <source>
        <dbReference type="Proteomes" id="UP000199073"/>
    </source>
</evidence>
<dbReference type="Proteomes" id="UP000199073">
    <property type="component" value="Unassembled WGS sequence"/>
</dbReference>
<proteinExistence type="predicted"/>
<dbReference type="Gene3D" id="3.40.50.300">
    <property type="entry name" value="P-loop containing nucleotide triphosphate hydrolases"/>
    <property type="match status" value="1"/>
</dbReference>
<dbReference type="RefSeq" id="WP_092225982.1">
    <property type="nucleotide sequence ID" value="NZ_FNJI01000052.1"/>
</dbReference>
<keyword evidence="3" id="KW-1185">Reference proteome</keyword>
<accession>A0A1H0VKN5</accession>
<sequence length="142" mass="15638">MATIHLILQGKGGVGKSFVSSLLAQYLIDREEKVACFDTDPVNATFSAYKSLQVHKLDILEDENINSRLFDSLIEQLLQLPDDSSAIIDNGAASFIPLASYISENMVPDLIRESGHDCQSAFKIDPLSASKNDPQKVKRGFH</sequence>
<gene>
    <name evidence="2" type="ORF">SAMN05660330_04114</name>
</gene>
<dbReference type="Pfam" id="PF01656">
    <property type="entry name" value="CbiA"/>
    <property type="match status" value="1"/>
</dbReference>
<dbReference type="AlphaFoldDB" id="A0A1H0VKN5"/>
<dbReference type="InterPro" id="IPR027417">
    <property type="entry name" value="P-loop_NTPase"/>
</dbReference>
<name>A0A1H0VKN5_9BACT</name>
<feature type="domain" description="CobQ/CobB/MinD/ParA nucleotide binding" evidence="1">
    <location>
        <begin position="7"/>
        <end position="56"/>
    </location>
</feature>
<protein>
    <submittedName>
        <fullName evidence="2">CobQ/CobB/MinD/ParA nucleotide binding domain-containing protein</fullName>
    </submittedName>
</protein>
<dbReference type="InterPro" id="IPR002586">
    <property type="entry name" value="CobQ/CobB/MinD/ParA_Nub-bd_dom"/>
</dbReference>
<dbReference type="STRING" id="91360.SAMN05660330_04114"/>